<protein>
    <submittedName>
        <fullName evidence="1">Uncharacterized protein</fullName>
    </submittedName>
</protein>
<evidence type="ECO:0000313" key="1">
    <source>
        <dbReference type="EMBL" id="KAJ7565043.1"/>
    </source>
</evidence>
<accession>A0ACC2EF70</accession>
<evidence type="ECO:0000313" key="2">
    <source>
        <dbReference type="Proteomes" id="UP001162992"/>
    </source>
</evidence>
<name>A0ACC2EF70_DIPCM</name>
<keyword evidence="2" id="KW-1185">Reference proteome</keyword>
<dbReference type="Proteomes" id="UP001162992">
    <property type="component" value="Chromosome 2"/>
</dbReference>
<proteinExistence type="predicted"/>
<sequence>MPFNWGKSFSKNKKQESRDSNGVQSWLLPSGGKGGRPHQSVEAKSRWESASLSRRHSLEMAPETRSSTRLGSSRHSRSTSVSRSTSFTDPGEGQPQPLPLPRFPPTIARANSDRCLPPPDGEFSRQFSSLPLPSPNQLQLRADTVELDGATSGYGSGSTSSVSSLSNADVPDHWAGRGAARLASFMPVTQGEMPNHGHSDNSVPSQMSSTGRQRRKSMTDLSLTSIPIKGSNLVAVSAQRAYDGASGIQPRQFQLQGTLPSSSAPSSSLSSPTRSPKGVSSSEQSPSSGVGISRSSQRSSELGMVSLGQLSAQGSCHNSSTGDSTSQMFWQKGKSSPEPSPLPSPKAKTLGLQARRTQVGIVSPLYHRPSGFDLDSATHWLEDSRAAGHPLPLPPIPRSASSPYGSPSIPSSPTSRQVLGSARAETSMSSSTRWQKGKLLGCGTFGNVFKGFSDSGTFCAMKEVLISDDPRSKESIRQLGQEIHMLSQLRHPNIVQHFGSETLEDRLYIYLEYVSGGSIHKLLQEYGQFKEPVIRSYTRQILQGLAYLHSVNKVHRDIKGANILVDTNGQVKLADFGMAKHINAYSVPLSFKGSPYWMAPEVIRNKNGYNCPVDIWSLGCTLIEMATAKPPWSQFEGVAAMFKIGNTLEIPCIPESLSKDGKEFVRLCLRRNPAERPTAAELLEHAFVKNALYTLRPEETIDHLESIMPTTPGIHSLVSEREISSNYEFGCSGRLQYQTSEQSNWGHSRPVSSALSPSSSPRIQSLLALKVNGGFSPSPISTPLITSGASTPRAAAYGNSPFNAPCGNGNLSCSPTENHIASLLPGTFTSASGLLGPYVESKSELHWALPPSYTLDDSSRNGSYRSTHGDILGMALDRAPWEVEDQFQIHDGYLEQFCSQQELLSVQYRGILGAL</sequence>
<dbReference type="EMBL" id="CM055093">
    <property type="protein sequence ID" value="KAJ7565043.1"/>
    <property type="molecule type" value="Genomic_DNA"/>
</dbReference>
<reference evidence="2" key="1">
    <citation type="journal article" date="2024" name="Proc. Natl. Acad. Sci. U.S.A.">
        <title>Extraordinary preservation of gene collinearity over three hundred million years revealed in homosporous lycophytes.</title>
        <authorList>
            <person name="Li C."/>
            <person name="Wickell D."/>
            <person name="Kuo L.Y."/>
            <person name="Chen X."/>
            <person name="Nie B."/>
            <person name="Liao X."/>
            <person name="Peng D."/>
            <person name="Ji J."/>
            <person name="Jenkins J."/>
            <person name="Williams M."/>
            <person name="Shu S."/>
            <person name="Plott C."/>
            <person name="Barry K."/>
            <person name="Rajasekar S."/>
            <person name="Grimwood J."/>
            <person name="Han X."/>
            <person name="Sun S."/>
            <person name="Hou Z."/>
            <person name="He W."/>
            <person name="Dai G."/>
            <person name="Sun C."/>
            <person name="Schmutz J."/>
            <person name="Leebens-Mack J.H."/>
            <person name="Li F.W."/>
            <person name="Wang L."/>
        </authorList>
    </citation>
    <scope>NUCLEOTIDE SEQUENCE [LARGE SCALE GENOMIC DNA]</scope>
    <source>
        <strain evidence="2">cv. PW_Plant_1</strain>
    </source>
</reference>
<organism evidence="1 2">
    <name type="scientific">Diphasiastrum complanatum</name>
    <name type="common">Issler's clubmoss</name>
    <name type="synonym">Lycopodium complanatum</name>
    <dbReference type="NCBI Taxonomy" id="34168"/>
    <lineage>
        <taxon>Eukaryota</taxon>
        <taxon>Viridiplantae</taxon>
        <taxon>Streptophyta</taxon>
        <taxon>Embryophyta</taxon>
        <taxon>Tracheophyta</taxon>
        <taxon>Lycopodiopsida</taxon>
        <taxon>Lycopodiales</taxon>
        <taxon>Lycopodiaceae</taxon>
        <taxon>Lycopodioideae</taxon>
        <taxon>Diphasiastrum</taxon>
    </lineage>
</organism>
<gene>
    <name evidence="1" type="ORF">O6H91_02G045400</name>
</gene>
<comment type="caution">
    <text evidence="1">The sequence shown here is derived from an EMBL/GenBank/DDBJ whole genome shotgun (WGS) entry which is preliminary data.</text>
</comment>